<dbReference type="AlphaFoldDB" id="A0A7J9BAX3"/>
<feature type="non-terminal residue" evidence="1">
    <location>
        <position position="28"/>
    </location>
</feature>
<dbReference type="Proteomes" id="UP000593579">
    <property type="component" value="Unassembled WGS sequence"/>
</dbReference>
<comment type="caution">
    <text evidence="1">The sequence shown here is derived from an EMBL/GenBank/DDBJ whole genome shotgun (WGS) entry which is preliminary data.</text>
</comment>
<organism evidence="1 2">
    <name type="scientific">Gossypium gossypioides</name>
    <name type="common">Mexican cotton</name>
    <name type="synonym">Selera gossypioides</name>
    <dbReference type="NCBI Taxonomy" id="34282"/>
    <lineage>
        <taxon>Eukaryota</taxon>
        <taxon>Viridiplantae</taxon>
        <taxon>Streptophyta</taxon>
        <taxon>Embryophyta</taxon>
        <taxon>Tracheophyta</taxon>
        <taxon>Spermatophyta</taxon>
        <taxon>Magnoliopsida</taxon>
        <taxon>eudicotyledons</taxon>
        <taxon>Gunneridae</taxon>
        <taxon>Pentapetalae</taxon>
        <taxon>rosids</taxon>
        <taxon>malvids</taxon>
        <taxon>Malvales</taxon>
        <taxon>Malvaceae</taxon>
        <taxon>Malvoideae</taxon>
        <taxon>Gossypium</taxon>
    </lineage>
</organism>
<evidence type="ECO:0000313" key="2">
    <source>
        <dbReference type="Proteomes" id="UP000593579"/>
    </source>
</evidence>
<reference evidence="1 2" key="1">
    <citation type="journal article" date="2019" name="Genome Biol. Evol.">
        <title>Insights into the evolution of the New World diploid cottons (Gossypium, subgenus Houzingenia) based on genome sequencing.</title>
        <authorList>
            <person name="Grover C.E."/>
            <person name="Arick M.A. 2nd"/>
            <person name="Thrash A."/>
            <person name="Conover J.L."/>
            <person name="Sanders W.S."/>
            <person name="Peterson D.G."/>
            <person name="Frelichowski J.E."/>
            <person name="Scheffler J.A."/>
            <person name="Scheffler B.E."/>
            <person name="Wendel J.F."/>
        </authorList>
    </citation>
    <scope>NUCLEOTIDE SEQUENCE [LARGE SCALE GENOMIC DNA]</scope>
    <source>
        <strain evidence="1">5</strain>
        <tissue evidence="1">Leaf</tissue>
    </source>
</reference>
<sequence length="28" mass="3626">MRNLCNVTRFFLDYDFSRNYMNNYMRIQ</sequence>
<name>A0A7J9BAX3_GOSGO</name>
<evidence type="ECO:0000313" key="1">
    <source>
        <dbReference type="EMBL" id="MBA0733443.1"/>
    </source>
</evidence>
<accession>A0A7J9BAX3</accession>
<gene>
    <name evidence="1" type="ORF">Gogos_017461</name>
</gene>
<dbReference type="EMBL" id="JABEZY010000002">
    <property type="protein sequence ID" value="MBA0733443.1"/>
    <property type="molecule type" value="Genomic_DNA"/>
</dbReference>
<protein>
    <submittedName>
        <fullName evidence="1">Uncharacterized protein</fullName>
    </submittedName>
</protein>
<proteinExistence type="predicted"/>
<keyword evidence="2" id="KW-1185">Reference proteome</keyword>